<evidence type="ECO:0000313" key="18">
    <source>
        <dbReference type="Proteomes" id="UP000287701"/>
    </source>
</evidence>
<evidence type="ECO:0000256" key="12">
    <source>
        <dbReference type="ARBA" id="ARBA00022842"/>
    </source>
</evidence>
<dbReference type="RefSeq" id="WP_128501512.1">
    <property type="nucleotide sequence ID" value="NZ_CP035107.1"/>
</dbReference>
<evidence type="ECO:0000256" key="10">
    <source>
        <dbReference type="ARBA" id="ARBA00022726"/>
    </source>
</evidence>
<comment type="pathway">
    <text evidence="3 15">Purine metabolism; IMP biosynthesis via salvage pathway; IMP from hypoxanthine: step 1/1.</text>
</comment>
<dbReference type="PANTHER" id="PTHR43340">
    <property type="entry name" value="HYPOXANTHINE-GUANINE PHOSPHORIBOSYLTRANSFERASE"/>
    <property type="match status" value="1"/>
</dbReference>
<evidence type="ECO:0000256" key="5">
    <source>
        <dbReference type="ARBA" id="ARBA00011895"/>
    </source>
</evidence>
<evidence type="ECO:0000256" key="9">
    <source>
        <dbReference type="ARBA" id="ARBA00022723"/>
    </source>
</evidence>
<evidence type="ECO:0000256" key="14">
    <source>
        <dbReference type="ARBA" id="ARBA00049402"/>
    </source>
</evidence>
<evidence type="ECO:0000256" key="8">
    <source>
        <dbReference type="ARBA" id="ARBA00022679"/>
    </source>
</evidence>
<evidence type="ECO:0000256" key="3">
    <source>
        <dbReference type="ARBA" id="ARBA00004669"/>
    </source>
</evidence>
<dbReference type="Gene3D" id="3.40.50.2020">
    <property type="match status" value="1"/>
</dbReference>
<comment type="cofactor">
    <cofactor evidence="1 15">
        <name>Mg(2+)</name>
        <dbReference type="ChEBI" id="CHEBI:18420"/>
    </cofactor>
</comment>
<sequence>MEKSITILDKTFVPFLTEEEIQSAIKDMAQKIYQKFSNETPLFVGVLNGVVMFFSDMLKHYSGDCEISFIQMKSYEGTSSTGQVKRLMDLSDDLVKNRHIIIMEDIIDTGNTLETLYEMMQSKPVASVSIATLLFKPNAYKKDLKIDYIGLSIPDKFVVGYGLDYDGLGRNIPEIYQLKEF</sequence>
<dbReference type="GO" id="GO:0000287">
    <property type="term" value="F:magnesium ion binding"/>
    <property type="evidence" value="ECO:0007669"/>
    <property type="project" value="TreeGrafter"/>
</dbReference>
<keyword evidence="12 15" id="KW-0460">Magnesium</keyword>
<dbReference type="GO" id="GO:0004422">
    <property type="term" value="F:hypoxanthine phosphoribosyltransferase activity"/>
    <property type="evidence" value="ECO:0007669"/>
    <property type="project" value="InterPro"/>
</dbReference>
<protein>
    <recommendedName>
        <fullName evidence="5 15">Hypoxanthine phosphoribosyltransferase</fullName>
        <ecNumber evidence="5 15">2.4.2.8</ecNumber>
    </recommendedName>
</protein>
<dbReference type="OrthoDB" id="9802824at2"/>
<organism evidence="17 18">
    <name type="scientific">Ornithobacterium rhinotracheale</name>
    <dbReference type="NCBI Taxonomy" id="28251"/>
    <lineage>
        <taxon>Bacteria</taxon>
        <taxon>Pseudomonadati</taxon>
        <taxon>Bacteroidota</taxon>
        <taxon>Flavobacteriia</taxon>
        <taxon>Flavobacteriales</taxon>
        <taxon>Weeksellaceae</taxon>
        <taxon>Ornithobacterium</taxon>
    </lineage>
</organism>
<evidence type="ECO:0000256" key="7">
    <source>
        <dbReference type="ARBA" id="ARBA00022676"/>
    </source>
</evidence>
<dbReference type="SUPFAM" id="SSF53271">
    <property type="entry name" value="PRTase-like"/>
    <property type="match status" value="1"/>
</dbReference>
<dbReference type="GO" id="GO:0046100">
    <property type="term" value="P:hypoxanthine metabolic process"/>
    <property type="evidence" value="ECO:0007669"/>
    <property type="project" value="TreeGrafter"/>
</dbReference>
<dbReference type="InterPro" id="IPR005904">
    <property type="entry name" value="Hxn_phspho_trans"/>
</dbReference>
<evidence type="ECO:0000256" key="2">
    <source>
        <dbReference type="ARBA" id="ARBA00004496"/>
    </source>
</evidence>
<dbReference type="EMBL" id="CP035107">
    <property type="protein sequence ID" value="QAR31061.1"/>
    <property type="molecule type" value="Genomic_DNA"/>
</dbReference>
<evidence type="ECO:0000313" key="17">
    <source>
        <dbReference type="EMBL" id="QAR31061.1"/>
    </source>
</evidence>
<evidence type="ECO:0000256" key="11">
    <source>
        <dbReference type="ARBA" id="ARBA00022741"/>
    </source>
</evidence>
<dbReference type="GO" id="GO:0000166">
    <property type="term" value="F:nucleotide binding"/>
    <property type="evidence" value="ECO:0007669"/>
    <property type="project" value="UniProtKB-KW"/>
</dbReference>
<dbReference type="GO" id="GO:0005829">
    <property type="term" value="C:cytosol"/>
    <property type="evidence" value="ECO:0007669"/>
    <property type="project" value="TreeGrafter"/>
</dbReference>
<dbReference type="GO" id="GO:0052657">
    <property type="term" value="F:guanine phosphoribosyltransferase activity"/>
    <property type="evidence" value="ECO:0007669"/>
    <property type="project" value="RHEA"/>
</dbReference>
<dbReference type="GO" id="GO:0006178">
    <property type="term" value="P:guanine salvage"/>
    <property type="evidence" value="ECO:0007669"/>
    <property type="project" value="TreeGrafter"/>
</dbReference>
<comment type="subcellular location">
    <subcellularLocation>
        <location evidence="2 15">Cytoplasm</location>
    </subcellularLocation>
</comment>
<dbReference type="InterPro" id="IPR000836">
    <property type="entry name" value="PRTase_dom"/>
</dbReference>
<comment type="catalytic activity">
    <reaction evidence="13">
        <text>GMP + diphosphate = guanine + 5-phospho-alpha-D-ribose 1-diphosphate</text>
        <dbReference type="Rhea" id="RHEA:25424"/>
        <dbReference type="ChEBI" id="CHEBI:16235"/>
        <dbReference type="ChEBI" id="CHEBI:33019"/>
        <dbReference type="ChEBI" id="CHEBI:58017"/>
        <dbReference type="ChEBI" id="CHEBI:58115"/>
        <dbReference type="EC" id="2.4.2.8"/>
    </reaction>
    <physiologicalReaction direction="right-to-left" evidence="13">
        <dbReference type="Rhea" id="RHEA:25426"/>
    </physiologicalReaction>
</comment>
<dbReference type="PANTHER" id="PTHR43340:SF1">
    <property type="entry name" value="HYPOXANTHINE PHOSPHORIBOSYLTRANSFERASE"/>
    <property type="match status" value="1"/>
</dbReference>
<evidence type="ECO:0000259" key="16">
    <source>
        <dbReference type="Pfam" id="PF00156"/>
    </source>
</evidence>
<gene>
    <name evidence="17" type="primary">hpt</name>
    <name evidence="17" type="ORF">EQP59_06805</name>
</gene>
<comment type="catalytic activity">
    <reaction evidence="14">
        <text>IMP + diphosphate = hypoxanthine + 5-phospho-alpha-D-ribose 1-diphosphate</text>
        <dbReference type="Rhea" id="RHEA:17973"/>
        <dbReference type="ChEBI" id="CHEBI:17368"/>
        <dbReference type="ChEBI" id="CHEBI:33019"/>
        <dbReference type="ChEBI" id="CHEBI:58017"/>
        <dbReference type="ChEBI" id="CHEBI:58053"/>
        <dbReference type="EC" id="2.4.2.8"/>
    </reaction>
    <physiologicalReaction direction="right-to-left" evidence="14">
        <dbReference type="Rhea" id="RHEA:17975"/>
    </physiologicalReaction>
</comment>
<dbReference type="GO" id="GO:0032264">
    <property type="term" value="P:IMP salvage"/>
    <property type="evidence" value="ECO:0007669"/>
    <property type="project" value="UniProtKB-UniPathway"/>
</dbReference>
<reference evidence="17 18" key="1">
    <citation type="submission" date="2019-01" db="EMBL/GenBank/DDBJ databases">
        <title>Whole Genome of Ornithobacterium rhinotracheale FARPER-174b.</title>
        <authorList>
            <person name="Tataje-Lavanda L.A."/>
            <person name="Montalvan A."/>
            <person name="Montesinos R."/>
            <person name="Zimic M."/>
            <person name="Fernandez-Sanchez M."/>
            <person name="Fernandez-Diaz M."/>
        </authorList>
    </citation>
    <scope>NUCLEOTIDE SEQUENCE [LARGE SCALE GENOMIC DNA]</scope>
    <source>
        <strain evidence="17 18">FARPER-174b</strain>
    </source>
</reference>
<feature type="domain" description="Phosphoribosyltransferase" evidence="16">
    <location>
        <begin position="20"/>
        <end position="165"/>
    </location>
</feature>
<evidence type="ECO:0000256" key="15">
    <source>
        <dbReference type="RuleBase" id="RU364099"/>
    </source>
</evidence>
<dbReference type="EC" id="2.4.2.8" evidence="5 15"/>
<keyword evidence="7 15" id="KW-0328">Glycosyltransferase</keyword>
<dbReference type="AlphaFoldDB" id="A0A410JSG5"/>
<keyword evidence="6 15" id="KW-0963">Cytoplasm</keyword>
<proteinExistence type="inferred from homology"/>
<dbReference type="CDD" id="cd06223">
    <property type="entry name" value="PRTases_typeI"/>
    <property type="match status" value="1"/>
</dbReference>
<keyword evidence="11 15" id="KW-0547">Nucleotide-binding</keyword>
<dbReference type="InterPro" id="IPR029057">
    <property type="entry name" value="PRTase-like"/>
</dbReference>
<keyword evidence="8 15" id="KW-0808">Transferase</keyword>
<dbReference type="NCBIfam" id="TIGR01203">
    <property type="entry name" value="HGPRTase"/>
    <property type="match status" value="1"/>
</dbReference>
<accession>A0A410JSG5</accession>
<evidence type="ECO:0000256" key="1">
    <source>
        <dbReference type="ARBA" id="ARBA00001946"/>
    </source>
</evidence>
<dbReference type="Pfam" id="PF00156">
    <property type="entry name" value="Pribosyltran"/>
    <property type="match status" value="1"/>
</dbReference>
<keyword evidence="9 15" id="KW-0479">Metal-binding</keyword>
<evidence type="ECO:0000256" key="6">
    <source>
        <dbReference type="ARBA" id="ARBA00022490"/>
    </source>
</evidence>
<dbReference type="GO" id="GO:0006166">
    <property type="term" value="P:purine ribonucleoside salvage"/>
    <property type="evidence" value="ECO:0007669"/>
    <property type="project" value="UniProtKB-KW"/>
</dbReference>
<keyword evidence="10 15" id="KW-0660">Purine salvage</keyword>
<dbReference type="Proteomes" id="UP000287701">
    <property type="component" value="Chromosome"/>
</dbReference>
<evidence type="ECO:0000256" key="13">
    <source>
        <dbReference type="ARBA" id="ARBA00048811"/>
    </source>
</evidence>
<dbReference type="InterPro" id="IPR050408">
    <property type="entry name" value="HGPRT"/>
</dbReference>
<name>A0A410JSG5_ORNRH</name>
<dbReference type="GO" id="GO:0032263">
    <property type="term" value="P:GMP salvage"/>
    <property type="evidence" value="ECO:0007669"/>
    <property type="project" value="TreeGrafter"/>
</dbReference>
<evidence type="ECO:0000256" key="4">
    <source>
        <dbReference type="ARBA" id="ARBA00008391"/>
    </source>
</evidence>
<comment type="similarity">
    <text evidence="4 15">Belongs to the purine/pyrimidine phosphoribosyltransferase family.</text>
</comment>
<dbReference type="UniPathway" id="UPA00591">
    <property type="reaction ID" value="UER00648"/>
</dbReference>